<evidence type="ECO:0000259" key="14">
    <source>
        <dbReference type="PROSITE" id="PS51217"/>
    </source>
</evidence>
<dbReference type="InterPro" id="IPR014016">
    <property type="entry name" value="UvrD-like_ATP-bd"/>
</dbReference>
<evidence type="ECO:0000313" key="16">
    <source>
        <dbReference type="Proteomes" id="UP000054558"/>
    </source>
</evidence>
<dbReference type="GO" id="GO:0000725">
    <property type="term" value="P:recombinational repair"/>
    <property type="evidence" value="ECO:0000318"/>
    <property type="project" value="GO_Central"/>
</dbReference>
<dbReference type="GO" id="GO:0016787">
    <property type="term" value="F:hydrolase activity"/>
    <property type="evidence" value="ECO:0007669"/>
    <property type="project" value="UniProtKB-UniRule"/>
</dbReference>
<keyword evidence="5 11" id="KW-0067">ATP-binding</keyword>
<dbReference type="STRING" id="105231.A0A1Y1IEB8"/>
<accession>A0A1Y1IEB8</accession>
<dbReference type="AlphaFoldDB" id="A0A1Y1IEB8"/>
<gene>
    <name evidence="15" type="ORF">KFL_005080030</name>
</gene>
<feature type="compositionally biased region" description="Basic and acidic residues" evidence="12">
    <location>
        <begin position="1154"/>
        <end position="1165"/>
    </location>
</feature>
<feature type="compositionally biased region" description="Polar residues" evidence="12">
    <location>
        <begin position="595"/>
        <end position="607"/>
    </location>
</feature>
<dbReference type="EMBL" id="DF237457">
    <property type="protein sequence ID" value="GAQ89294.1"/>
    <property type="molecule type" value="Genomic_DNA"/>
</dbReference>
<feature type="compositionally biased region" description="Basic and acidic residues" evidence="12">
    <location>
        <begin position="1176"/>
        <end position="1190"/>
    </location>
</feature>
<reference evidence="15 16" key="1">
    <citation type="journal article" date="2014" name="Nat. Commun.">
        <title>Klebsormidium flaccidum genome reveals primary factors for plant terrestrial adaptation.</title>
        <authorList>
            <person name="Hori K."/>
            <person name="Maruyama F."/>
            <person name="Fujisawa T."/>
            <person name="Togashi T."/>
            <person name="Yamamoto N."/>
            <person name="Seo M."/>
            <person name="Sato S."/>
            <person name="Yamada T."/>
            <person name="Mori H."/>
            <person name="Tajima N."/>
            <person name="Moriyama T."/>
            <person name="Ikeuchi M."/>
            <person name="Watanabe M."/>
            <person name="Wada H."/>
            <person name="Kobayashi K."/>
            <person name="Saito M."/>
            <person name="Masuda T."/>
            <person name="Sasaki-Sekimoto Y."/>
            <person name="Mashiguchi K."/>
            <person name="Awai K."/>
            <person name="Shimojima M."/>
            <person name="Masuda S."/>
            <person name="Iwai M."/>
            <person name="Nobusawa T."/>
            <person name="Narise T."/>
            <person name="Kondo S."/>
            <person name="Saito H."/>
            <person name="Sato R."/>
            <person name="Murakawa M."/>
            <person name="Ihara Y."/>
            <person name="Oshima-Yamada Y."/>
            <person name="Ohtaka K."/>
            <person name="Satoh M."/>
            <person name="Sonobe K."/>
            <person name="Ishii M."/>
            <person name="Ohtani R."/>
            <person name="Kanamori-Sato M."/>
            <person name="Honoki R."/>
            <person name="Miyazaki D."/>
            <person name="Mochizuki H."/>
            <person name="Umetsu J."/>
            <person name="Higashi K."/>
            <person name="Shibata D."/>
            <person name="Kamiya Y."/>
            <person name="Sato N."/>
            <person name="Nakamura Y."/>
            <person name="Tabata S."/>
            <person name="Ida S."/>
            <person name="Kurokawa K."/>
            <person name="Ohta H."/>
        </authorList>
    </citation>
    <scope>NUCLEOTIDE SEQUENCE [LARGE SCALE GENOMIC DNA]</scope>
    <source>
        <strain evidence="15 16">NIES-2285</strain>
    </source>
</reference>
<dbReference type="CDD" id="cd17932">
    <property type="entry name" value="DEXQc_UvrD"/>
    <property type="match status" value="1"/>
</dbReference>
<feature type="compositionally biased region" description="Polar residues" evidence="12">
    <location>
        <begin position="1120"/>
        <end position="1129"/>
    </location>
</feature>
<evidence type="ECO:0000256" key="1">
    <source>
        <dbReference type="ARBA" id="ARBA00009922"/>
    </source>
</evidence>
<dbReference type="GO" id="GO:0043138">
    <property type="term" value="F:3'-5' DNA helicase activity"/>
    <property type="evidence" value="ECO:0000318"/>
    <property type="project" value="GO_Central"/>
</dbReference>
<dbReference type="Pfam" id="PF00580">
    <property type="entry name" value="UvrD-helicase"/>
    <property type="match status" value="1"/>
</dbReference>
<evidence type="ECO:0000256" key="3">
    <source>
        <dbReference type="ARBA" id="ARBA00022801"/>
    </source>
</evidence>
<dbReference type="GO" id="GO:0005634">
    <property type="term" value="C:nucleus"/>
    <property type="evidence" value="ECO:0000318"/>
    <property type="project" value="GO_Central"/>
</dbReference>
<dbReference type="Gene3D" id="3.40.50.300">
    <property type="entry name" value="P-loop containing nucleotide triphosphate hydrolases"/>
    <property type="match status" value="3"/>
</dbReference>
<protein>
    <recommendedName>
        <fullName evidence="9">DNA 3'-5' helicase</fullName>
        <ecNumber evidence="9">5.6.2.4</ecNumber>
    </recommendedName>
</protein>
<evidence type="ECO:0000256" key="8">
    <source>
        <dbReference type="ARBA" id="ARBA00034617"/>
    </source>
</evidence>
<dbReference type="OMA" id="ICECRND"/>
<feature type="region of interest" description="Disordered" evidence="12">
    <location>
        <begin position="634"/>
        <end position="921"/>
    </location>
</feature>
<proteinExistence type="inferred from homology"/>
<name>A0A1Y1IEB8_KLENI</name>
<evidence type="ECO:0000256" key="10">
    <source>
        <dbReference type="ARBA" id="ARBA00048988"/>
    </source>
</evidence>
<evidence type="ECO:0000256" key="5">
    <source>
        <dbReference type="ARBA" id="ARBA00022840"/>
    </source>
</evidence>
<evidence type="ECO:0000256" key="11">
    <source>
        <dbReference type="PROSITE-ProRule" id="PRU00560"/>
    </source>
</evidence>
<dbReference type="PROSITE" id="PS51217">
    <property type="entry name" value="UVRD_HELICASE_CTER"/>
    <property type="match status" value="1"/>
</dbReference>
<dbReference type="PROSITE" id="PS51198">
    <property type="entry name" value="UVRD_HELICASE_ATP_BIND"/>
    <property type="match status" value="1"/>
</dbReference>
<dbReference type="GO" id="GO:0003677">
    <property type="term" value="F:DNA binding"/>
    <property type="evidence" value="ECO:0007669"/>
    <property type="project" value="UniProtKB-KW"/>
</dbReference>
<evidence type="ECO:0000256" key="7">
    <source>
        <dbReference type="ARBA" id="ARBA00023235"/>
    </source>
</evidence>
<dbReference type="OrthoDB" id="2019810at2759"/>
<sequence length="1243" mass="132130">MIPGGGAMPGQAGFGPELSEAQKMAAFAPLDKPLLIVAAAGSGKTSVLCHRILHMIAQGIEPGSVLAVTFTRRAGQDLLRRIRALAQLPGLGPAHATACERVRVGTFHSFCLSVLRKHPEKAGLARNFAVYTPKMQRDLLLGLVHEYYIGMGMIQQRRQGRPIPQELHSSAALVRSLPPEQRAQFQAEAARLLRKISRLQADAGAGSSQSILGDGTDNEMFSWIYDHYKQRLREVNGVDFNGFIRHTVKLFQSCPEVLQQQRGQSRYVLVDEFQDTDTCQFELLRLLCAPAPGDSGRVTVVGDDDQQIYTWRGAAGLRNFAAFDEAFPDAKTVLLEQNFRCSAAIVSASRMVISRNTRRRAKSIRPVAPFGVAVTVSECRNEACEATEVAEAIHELVAAQGLVLSEIVVLYRLQRVGLDVMQGLRARGIACHFKGSGSGGGGGEEGFGFGASGGGSAFEDVLAVLALVVNEGNDAACAQLLHTCSQHVAAPDGAALACVSLLNHEKGIPLLAAIKSVRAHALGVMPCAELREFAPAQSLDATSATIGAMLAVLRIVAAAKQEAQQLGCKDLVLNVLKQVAPYHGSEAQDGEEVPTQGTRTGKSSQPGKGNGVKGSFAFAGIKALIREAELFEEAESSRVPETPSALKPPLSQAEGAALDGTYTTGGMTSARNVGTVIQDGSPLRREGVSLRPEQVPCQPLGRDNGAEASTSGRGQDPQLSGGQNGCVKTPLQGREQREGWLTPPPSRGLSNLDNTPLRMGSQGSGQQSSHLRTSASRGGHTSPRFAGCGPAREGSYADLMAKRGRRSTPAQLSSALRSVPPVPRPNLCLTPGTTPSTAPRAESPLRNPAKETSATGVESGGFSFAVTPCEDSRSPTLFKAPGASRPAEGSPASTPVANPRTHPHPSYAPSSQSGKTAKRIGATEAARIARLQKFVDRVMLRSEEQELGEAGDLGAGPEEKDGEEEEAVTLTTIHQAKGLEWTAVILVRAIEGVLPLSDHSYTSARETRTVVVRDQGHMPPSASNAQLGDGPSVTAADTVDNVAALGAVRREGGDDEPEALEEERRLLYVALTRAKRFFMVTHVMSDGGQQRSPSRFLQDIPRGLTRRTQRYDVGPPPQALTPSQSQAAGPSQMGPGRPSPGTSKRGGSSLAKTGRAEKSRGRKGGDQGGVKKGRGRKEGEDKENAGEGKKRNGRKRNAKKVVDEEVTADCDVGTSDAEKDAEIDEPLARRRQVKRRPLRVVED</sequence>
<keyword evidence="4 11" id="KW-0347">Helicase</keyword>
<evidence type="ECO:0000256" key="9">
    <source>
        <dbReference type="ARBA" id="ARBA00034808"/>
    </source>
</evidence>
<dbReference type="Gene3D" id="1.10.486.10">
    <property type="entry name" value="PCRA, domain 4"/>
    <property type="match status" value="1"/>
</dbReference>
<dbReference type="InterPro" id="IPR027417">
    <property type="entry name" value="P-loop_NTPase"/>
</dbReference>
<dbReference type="InterPro" id="IPR013986">
    <property type="entry name" value="DExx_box_DNA_helicase_dom_sf"/>
</dbReference>
<evidence type="ECO:0000259" key="13">
    <source>
        <dbReference type="PROSITE" id="PS51198"/>
    </source>
</evidence>
<dbReference type="InterPro" id="IPR000212">
    <property type="entry name" value="DNA_helicase_UvrD/REP"/>
</dbReference>
<keyword evidence="6" id="KW-0238">DNA-binding</keyword>
<feature type="region of interest" description="Disordered" evidence="12">
    <location>
        <begin position="1107"/>
        <end position="1243"/>
    </location>
</feature>
<dbReference type="Pfam" id="PF13361">
    <property type="entry name" value="UvrD_C"/>
    <property type="match status" value="2"/>
</dbReference>
<evidence type="ECO:0000256" key="12">
    <source>
        <dbReference type="SAM" id="MobiDB-lite"/>
    </source>
</evidence>
<dbReference type="PANTHER" id="PTHR11070">
    <property type="entry name" value="UVRD / RECB / PCRA DNA HELICASE FAMILY MEMBER"/>
    <property type="match status" value="1"/>
</dbReference>
<keyword evidence="16" id="KW-1185">Reference proteome</keyword>
<dbReference type="Gene3D" id="1.10.10.160">
    <property type="match status" value="1"/>
</dbReference>
<feature type="compositionally biased region" description="Polar residues" evidence="12">
    <location>
        <begin position="707"/>
        <end position="721"/>
    </location>
</feature>
<dbReference type="InterPro" id="IPR014017">
    <property type="entry name" value="DNA_helicase_UvrD-like_C"/>
</dbReference>
<comment type="catalytic activity">
    <reaction evidence="8">
        <text>Couples ATP hydrolysis with the unwinding of duplex DNA by translocating in the 3'-5' direction.</text>
        <dbReference type="EC" id="5.6.2.4"/>
    </reaction>
</comment>
<feature type="compositionally biased region" description="Polar residues" evidence="12">
    <location>
        <begin position="661"/>
        <end position="672"/>
    </location>
</feature>
<feature type="compositionally biased region" description="Low complexity" evidence="12">
    <location>
        <begin position="760"/>
        <end position="769"/>
    </location>
</feature>
<keyword evidence="3 11" id="KW-0378">Hydrolase</keyword>
<evidence type="ECO:0000313" key="15">
    <source>
        <dbReference type="EMBL" id="GAQ89294.1"/>
    </source>
</evidence>
<dbReference type="EC" id="5.6.2.4" evidence="9"/>
<dbReference type="PANTHER" id="PTHR11070:SF2">
    <property type="entry name" value="ATP-DEPENDENT DNA HELICASE SRS2"/>
    <property type="match status" value="1"/>
</dbReference>
<feature type="binding site" evidence="11">
    <location>
        <begin position="38"/>
        <end position="45"/>
    </location>
    <ligand>
        <name>ATP</name>
        <dbReference type="ChEBI" id="CHEBI:30616"/>
    </ligand>
</feature>
<feature type="region of interest" description="Disordered" evidence="12">
    <location>
        <begin position="585"/>
        <end position="611"/>
    </location>
</feature>
<comment type="similarity">
    <text evidence="1">Belongs to the helicase family. UvrD subfamily.</text>
</comment>
<evidence type="ECO:0000256" key="6">
    <source>
        <dbReference type="ARBA" id="ARBA00023125"/>
    </source>
</evidence>
<dbReference type="GO" id="GO:0005524">
    <property type="term" value="F:ATP binding"/>
    <property type="evidence" value="ECO:0007669"/>
    <property type="project" value="UniProtKB-UniRule"/>
</dbReference>
<feature type="region of interest" description="Disordered" evidence="12">
    <location>
        <begin position="943"/>
        <end position="965"/>
    </location>
</feature>
<dbReference type="SUPFAM" id="SSF52540">
    <property type="entry name" value="P-loop containing nucleoside triphosphate hydrolases"/>
    <property type="match status" value="2"/>
</dbReference>
<organism evidence="15 16">
    <name type="scientific">Klebsormidium nitens</name>
    <name type="common">Green alga</name>
    <name type="synonym">Ulothrix nitens</name>
    <dbReference type="NCBI Taxonomy" id="105231"/>
    <lineage>
        <taxon>Eukaryota</taxon>
        <taxon>Viridiplantae</taxon>
        <taxon>Streptophyta</taxon>
        <taxon>Klebsormidiophyceae</taxon>
        <taxon>Klebsormidiales</taxon>
        <taxon>Klebsormidiaceae</taxon>
        <taxon>Klebsormidium</taxon>
    </lineage>
</organism>
<feature type="compositionally biased region" description="Basic residues" evidence="12">
    <location>
        <begin position="1229"/>
        <end position="1243"/>
    </location>
</feature>
<evidence type="ECO:0000256" key="4">
    <source>
        <dbReference type="ARBA" id="ARBA00022806"/>
    </source>
</evidence>
<comment type="catalytic activity">
    <reaction evidence="10">
        <text>ATP + H2O = ADP + phosphate + H(+)</text>
        <dbReference type="Rhea" id="RHEA:13065"/>
        <dbReference type="ChEBI" id="CHEBI:15377"/>
        <dbReference type="ChEBI" id="CHEBI:15378"/>
        <dbReference type="ChEBI" id="CHEBI:30616"/>
        <dbReference type="ChEBI" id="CHEBI:43474"/>
        <dbReference type="ChEBI" id="CHEBI:456216"/>
        <dbReference type="EC" id="5.6.2.4"/>
    </reaction>
</comment>
<keyword evidence="7" id="KW-0413">Isomerase</keyword>
<feature type="domain" description="UvrD-like helicase C-terminal" evidence="14">
    <location>
        <begin position="343"/>
        <end position="655"/>
    </location>
</feature>
<dbReference type="Proteomes" id="UP000054558">
    <property type="component" value="Unassembled WGS sequence"/>
</dbReference>
<keyword evidence="2 11" id="KW-0547">Nucleotide-binding</keyword>
<evidence type="ECO:0000256" key="2">
    <source>
        <dbReference type="ARBA" id="ARBA00022741"/>
    </source>
</evidence>
<feature type="domain" description="UvrD-like helicase ATP-binding" evidence="13">
    <location>
        <begin position="17"/>
        <end position="342"/>
    </location>
</feature>